<dbReference type="GO" id="GO:0005576">
    <property type="term" value="C:extracellular region"/>
    <property type="evidence" value="ECO:0007669"/>
    <property type="project" value="InterPro"/>
</dbReference>
<keyword evidence="6" id="KW-1185">Reference proteome</keyword>
<comment type="subcellular location">
    <subcellularLocation>
        <location evidence="1">Cell envelope</location>
    </subcellularLocation>
</comment>
<reference evidence="5 6" key="1">
    <citation type="submission" date="2015-04" db="EMBL/GenBank/DDBJ databases">
        <title>The draft genome sequence of Fusarium langsethiae, a T-2/HT-2 mycotoxin producer.</title>
        <authorList>
            <person name="Lysoe E."/>
            <person name="Divon H.H."/>
            <person name="Terzi V."/>
            <person name="Orru L."/>
            <person name="Lamontanara A."/>
            <person name="Kolseth A.-K."/>
            <person name="Frandsen R.J."/>
            <person name="Nielsen K."/>
            <person name="Thrane U."/>
        </authorList>
    </citation>
    <scope>NUCLEOTIDE SEQUENCE [LARGE SCALE GENOMIC DNA]</scope>
    <source>
        <strain evidence="5 6">Fl201059</strain>
    </source>
</reference>
<name>A0A0M9ELV8_FUSLA</name>
<evidence type="ECO:0000313" key="6">
    <source>
        <dbReference type="Proteomes" id="UP000037904"/>
    </source>
</evidence>
<dbReference type="Gene3D" id="3.20.120.10">
    <property type="entry name" value="Hydrophobin"/>
    <property type="match status" value="1"/>
</dbReference>
<keyword evidence="4" id="KW-0732">Signal</keyword>
<evidence type="ECO:0000313" key="5">
    <source>
        <dbReference type="EMBL" id="KPA35402.1"/>
    </source>
</evidence>
<dbReference type="InterPro" id="IPR010636">
    <property type="entry name" value="Class_II_hydrophobin"/>
</dbReference>
<dbReference type="SUPFAM" id="SSF101751">
    <property type="entry name" value="Hydrophobin II, HfbII"/>
    <property type="match status" value="1"/>
</dbReference>
<organism evidence="5 6">
    <name type="scientific">Fusarium langsethiae</name>
    <dbReference type="NCBI Taxonomy" id="179993"/>
    <lineage>
        <taxon>Eukaryota</taxon>
        <taxon>Fungi</taxon>
        <taxon>Dikarya</taxon>
        <taxon>Ascomycota</taxon>
        <taxon>Pezizomycotina</taxon>
        <taxon>Sordariomycetes</taxon>
        <taxon>Hypocreomycetidae</taxon>
        <taxon>Hypocreales</taxon>
        <taxon>Nectriaceae</taxon>
        <taxon>Fusarium</taxon>
    </lineage>
</organism>
<dbReference type="Pfam" id="PF06766">
    <property type="entry name" value="Hydrophobin_2"/>
    <property type="match status" value="1"/>
</dbReference>
<comment type="similarity">
    <text evidence="2">Belongs to the cerato-ulmin hydrophobin family.</text>
</comment>
<sequence length="107" mass="11233">MKLLSLLPLLFAGALAIPTETDGGDDGDHYIPCGELLYTHMACCSSDGPDVLGQSIPIRGRDCVDGGDYYKSPSAFKDLCAKSGRVPACCGDPFLGFGILCKIPDGF</sequence>
<dbReference type="EMBL" id="JXCE01001161">
    <property type="protein sequence ID" value="KPA35402.1"/>
    <property type="molecule type" value="Genomic_DNA"/>
</dbReference>
<evidence type="ECO:0000256" key="1">
    <source>
        <dbReference type="ARBA" id="ARBA00004196"/>
    </source>
</evidence>
<feature type="chain" id="PRO_5005834953" evidence="4">
    <location>
        <begin position="17"/>
        <end position="107"/>
    </location>
</feature>
<evidence type="ECO:0000256" key="3">
    <source>
        <dbReference type="ARBA" id="ARBA00023157"/>
    </source>
</evidence>
<protein>
    <submittedName>
        <fullName evidence="5">Hydrophobin</fullName>
    </submittedName>
</protein>
<evidence type="ECO:0000256" key="2">
    <source>
        <dbReference type="ARBA" id="ARBA00009576"/>
    </source>
</evidence>
<accession>A0A0M9ELV8</accession>
<keyword evidence="3" id="KW-1015">Disulfide bond</keyword>
<comment type="caution">
    <text evidence="5">The sequence shown here is derived from an EMBL/GenBank/DDBJ whole genome shotgun (WGS) entry which is preliminary data.</text>
</comment>
<proteinExistence type="inferred from homology"/>
<feature type="signal peptide" evidence="4">
    <location>
        <begin position="1"/>
        <end position="16"/>
    </location>
</feature>
<dbReference type="Proteomes" id="UP000037904">
    <property type="component" value="Unassembled WGS sequence"/>
</dbReference>
<evidence type="ECO:0000256" key="4">
    <source>
        <dbReference type="SAM" id="SignalP"/>
    </source>
</evidence>
<gene>
    <name evidence="5" type="ORF">FLAG1_11899</name>
</gene>
<dbReference type="AlphaFoldDB" id="A0A0M9ELV8"/>
<dbReference type="InterPro" id="IPR036686">
    <property type="entry name" value="Class_II_Hydrophobin_sf"/>
</dbReference>
<dbReference type="CDD" id="cd23508">
    <property type="entry name" value="hydrophobin_II"/>
    <property type="match status" value="1"/>
</dbReference>